<proteinExistence type="predicted"/>
<dbReference type="CDD" id="cd00586">
    <property type="entry name" value="4HBT"/>
    <property type="match status" value="1"/>
</dbReference>
<comment type="caution">
    <text evidence="1">The sequence shown here is derived from an EMBL/GenBank/DDBJ whole genome shotgun (WGS) entry which is preliminary data.</text>
</comment>
<accession>A0A2M9CF72</accession>
<dbReference type="PANTHER" id="PTHR12475">
    <property type="match status" value="1"/>
</dbReference>
<dbReference type="SUPFAM" id="SSF54637">
    <property type="entry name" value="Thioesterase/thiol ester dehydrase-isomerase"/>
    <property type="match status" value="1"/>
</dbReference>
<gene>
    <name evidence="1" type="ORF">CLV46_0096</name>
</gene>
<dbReference type="OrthoDB" id="3727779at2"/>
<keyword evidence="2" id="KW-1185">Reference proteome</keyword>
<organism evidence="1 2">
    <name type="scientific">Diaminobutyricimonas aerilata</name>
    <dbReference type="NCBI Taxonomy" id="1162967"/>
    <lineage>
        <taxon>Bacteria</taxon>
        <taxon>Bacillati</taxon>
        <taxon>Actinomycetota</taxon>
        <taxon>Actinomycetes</taxon>
        <taxon>Micrococcales</taxon>
        <taxon>Microbacteriaceae</taxon>
        <taxon>Diaminobutyricimonas</taxon>
    </lineage>
</organism>
<protein>
    <submittedName>
        <fullName evidence="1">Acyl-CoA thioesterase FadM</fullName>
    </submittedName>
</protein>
<dbReference type="EMBL" id="PGFF01000001">
    <property type="protein sequence ID" value="PJJ70574.1"/>
    <property type="molecule type" value="Genomic_DNA"/>
</dbReference>
<dbReference type="Gene3D" id="3.10.129.10">
    <property type="entry name" value="Hotdog Thioesterase"/>
    <property type="match status" value="1"/>
</dbReference>
<reference evidence="1 2" key="1">
    <citation type="submission" date="2017-11" db="EMBL/GenBank/DDBJ databases">
        <title>Genomic Encyclopedia of Archaeal and Bacterial Type Strains, Phase II (KMG-II): From Individual Species to Whole Genera.</title>
        <authorList>
            <person name="Goeker M."/>
        </authorList>
    </citation>
    <scope>NUCLEOTIDE SEQUENCE [LARGE SCALE GENOMIC DNA]</scope>
    <source>
        <strain evidence="1 2">DSM 27393</strain>
    </source>
</reference>
<evidence type="ECO:0000313" key="1">
    <source>
        <dbReference type="EMBL" id="PJJ70574.1"/>
    </source>
</evidence>
<dbReference type="Pfam" id="PF13279">
    <property type="entry name" value="4HBT_2"/>
    <property type="match status" value="1"/>
</dbReference>
<name>A0A2M9CF72_9MICO</name>
<evidence type="ECO:0000313" key="2">
    <source>
        <dbReference type="Proteomes" id="UP000228758"/>
    </source>
</evidence>
<dbReference type="Proteomes" id="UP000228758">
    <property type="component" value="Unassembled WGS sequence"/>
</dbReference>
<dbReference type="RefSeq" id="WP_100362980.1">
    <property type="nucleotide sequence ID" value="NZ_PGFF01000001.1"/>
</dbReference>
<dbReference type="PANTHER" id="PTHR12475:SF4">
    <property type="entry name" value="PROTEIN THEM6"/>
    <property type="match status" value="1"/>
</dbReference>
<dbReference type="InterPro" id="IPR051490">
    <property type="entry name" value="THEM6_lcsJ_thioesterase"/>
</dbReference>
<dbReference type="InterPro" id="IPR029069">
    <property type="entry name" value="HotDog_dom_sf"/>
</dbReference>
<dbReference type="AlphaFoldDB" id="A0A2M9CF72"/>
<sequence length="182" mass="20888">MHLLWRTLLTLFRSRRGERLHFHDLARLPLRVKAADLDLFGHVNNGVYFSLMDLGRMDLLQRSGVWSRMRAAGIAPVVASETITFRRSLQPRQKYVLETQVLGYDDRSVFVEQRFTVDGEIYARGWIRGRFVRPGQGPVSLAELESVVGESLGDRELPDWLLRWSADVALPSTRNPAPSVWE</sequence>